<dbReference type="InterPro" id="IPR001387">
    <property type="entry name" value="Cro/C1-type_HTH"/>
</dbReference>
<evidence type="ECO:0000313" key="2">
    <source>
        <dbReference type="EMBL" id="STX81386.1"/>
    </source>
</evidence>
<dbReference type="EMBL" id="UGOD01000004">
    <property type="protein sequence ID" value="STX81386.1"/>
    <property type="molecule type" value="Genomic_DNA"/>
</dbReference>
<dbReference type="EMBL" id="UGOD01000004">
    <property type="protein sequence ID" value="STX81449.1"/>
    <property type="molecule type" value="Genomic_DNA"/>
</dbReference>
<proteinExistence type="predicted"/>
<dbReference type="GO" id="GO:0003677">
    <property type="term" value="F:DNA binding"/>
    <property type="evidence" value="ECO:0007669"/>
    <property type="project" value="InterPro"/>
</dbReference>
<organism evidence="3 4">
    <name type="scientific">Legionella busanensis</name>
    <dbReference type="NCBI Taxonomy" id="190655"/>
    <lineage>
        <taxon>Bacteria</taxon>
        <taxon>Pseudomonadati</taxon>
        <taxon>Pseudomonadota</taxon>
        <taxon>Gammaproteobacteria</taxon>
        <taxon>Legionellales</taxon>
        <taxon>Legionellaceae</taxon>
        <taxon>Legionella</taxon>
    </lineage>
</organism>
<dbReference type="Pfam" id="PF13443">
    <property type="entry name" value="HTH_26"/>
    <property type="match status" value="1"/>
</dbReference>
<keyword evidence="4" id="KW-1185">Reference proteome</keyword>
<dbReference type="SMART" id="SM00530">
    <property type="entry name" value="HTH_XRE"/>
    <property type="match status" value="1"/>
</dbReference>
<evidence type="ECO:0000259" key="1">
    <source>
        <dbReference type="PROSITE" id="PS50943"/>
    </source>
</evidence>
<dbReference type="Gene3D" id="1.10.260.40">
    <property type="entry name" value="lambda repressor-like DNA-binding domains"/>
    <property type="match status" value="1"/>
</dbReference>
<name>A0A378KAC0_9GAMM</name>
<dbReference type="PROSITE" id="PS50943">
    <property type="entry name" value="HTH_CROC1"/>
    <property type="match status" value="1"/>
</dbReference>
<sequence length="136" mass="15721">MQFEFSLKNDSIMSNTPTKNLHALIRNQRLNILTLSKESDIPQPTLHHLLSGKTKKPRRALLQKLAHFFDVSIPALLEIELTNELANSVKRLPILNWNEDTLNFSKQSEIDNEFIVGSYPEENFAFFINKKFCHSP</sequence>
<feature type="domain" description="HTH cro/C1-type" evidence="1">
    <location>
        <begin position="21"/>
        <end position="76"/>
    </location>
</feature>
<evidence type="ECO:0000313" key="3">
    <source>
        <dbReference type="EMBL" id="STX81449.1"/>
    </source>
</evidence>
<accession>A0A378KAC0</accession>
<gene>
    <name evidence="2" type="ORF">NCTC13316_03255</name>
    <name evidence="3" type="ORF">NCTC13316_03320</name>
</gene>
<dbReference type="Proteomes" id="UP000254794">
    <property type="component" value="Unassembled WGS sequence"/>
</dbReference>
<dbReference type="InterPro" id="IPR010982">
    <property type="entry name" value="Lambda_DNA-bd_dom_sf"/>
</dbReference>
<dbReference type="SUPFAM" id="SSF47413">
    <property type="entry name" value="lambda repressor-like DNA-binding domains"/>
    <property type="match status" value="1"/>
</dbReference>
<evidence type="ECO:0000313" key="4">
    <source>
        <dbReference type="Proteomes" id="UP000254794"/>
    </source>
</evidence>
<reference evidence="3 4" key="1">
    <citation type="submission" date="2018-06" db="EMBL/GenBank/DDBJ databases">
        <authorList>
            <consortium name="Pathogen Informatics"/>
            <person name="Doyle S."/>
        </authorList>
    </citation>
    <scope>NUCLEOTIDE SEQUENCE [LARGE SCALE GENOMIC DNA]</scope>
    <source>
        <strain evidence="3 4">NCTC13316</strain>
    </source>
</reference>
<dbReference type="AlphaFoldDB" id="A0A378KAC0"/>
<protein>
    <submittedName>
        <fullName evidence="3">HTH-type transcriptional regulator</fullName>
    </submittedName>
</protein>